<evidence type="ECO:0000259" key="5">
    <source>
        <dbReference type="PROSITE" id="PS51462"/>
    </source>
</evidence>
<gene>
    <name evidence="6" type="ORF">OG626_04890</name>
</gene>
<dbReference type="GO" id="GO:0006753">
    <property type="term" value="P:nucleoside phosphate metabolic process"/>
    <property type="evidence" value="ECO:0007669"/>
    <property type="project" value="TreeGrafter"/>
</dbReference>
<dbReference type="AlphaFoldDB" id="A0AAU3GR19"/>
<dbReference type="PRINTS" id="PR00502">
    <property type="entry name" value="NUDIXFAMILY"/>
</dbReference>
<dbReference type="InterPro" id="IPR015797">
    <property type="entry name" value="NUDIX_hydrolase-like_dom_sf"/>
</dbReference>
<evidence type="ECO:0000256" key="4">
    <source>
        <dbReference type="RuleBase" id="RU003476"/>
    </source>
</evidence>
<dbReference type="InterPro" id="IPR020476">
    <property type="entry name" value="Nudix_hydrolase"/>
</dbReference>
<dbReference type="Gene3D" id="3.90.79.10">
    <property type="entry name" value="Nucleoside Triphosphate Pyrophosphohydrolase"/>
    <property type="match status" value="1"/>
</dbReference>
<dbReference type="SUPFAM" id="SSF55811">
    <property type="entry name" value="Nudix"/>
    <property type="match status" value="1"/>
</dbReference>
<feature type="domain" description="Nudix hydrolase" evidence="5">
    <location>
        <begin position="36"/>
        <end position="166"/>
    </location>
</feature>
<dbReference type="GO" id="GO:0019693">
    <property type="term" value="P:ribose phosphate metabolic process"/>
    <property type="evidence" value="ECO:0007669"/>
    <property type="project" value="TreeGrafter"/>
</dbReference>
<sequence>MRQISSSTAHRNPWFTVEHRQYETASGTRHPYFMVCRPDSVLVAPRQDDGRYVLVELDRPTMGGARSLEFPQGGLAVDESPEEAARREVREETGLELTGLRHLTTFAESSGFATSSCHAFVAEVSGAGEPDPDPFEAGLTVRRFSWSRLRELVAAGAVQDSATLAALAVMGASGDAR</sequence>
<dbReference type="InterPro" id="IPR000086">
    <property type="entry name" value="NUDIX_hydrolase_dom"/>
</dbReference>
<dbReference type="GO" id="GO:0016462">
    <property type="term" value="F:pyrophosphatase activity"/>
    <property type="evidence" value="ECO:0007669"/>
    <property type="project" value="UniProtKB-ARBA"/>
</dbReference>
<proteinExistence type="inferred from homology"/>
<protein>
    <submittedName>
        <fullName evidence="6">NUDIX hydrolase</fullName>
    </submittedName>
</protein>
<comment type="similarity">
    <text evidence="2 4">Belongs to the Nudix hydrolase family.</text>
</comment>
<evidence type="ECO:0000256" key="3">
    <source>
        <dbReference type="ARBA" id="ARBA00022801"/>
    </source>
</evidence>
<evidence type="ECO:0000256" key="2">
    <source>
        <dbReference type="ARBA" id="ARBA00005582"/>
    </source>
</evidence>
<comment type="cofactor">
    <cofactor evidence="1">
        <name>Mg(2+)</name>
        <dbReference type="ChEBI" id="CHEBI:18420"/>
    </cofactor>
</comment>
<evidence type="ECO:0000313" key="6">
    <source>
        <dbReference type="EMBL" id="WTY94280.1"/>
    </source>
</evidence>
<dbReference type="PROSITE" id="PS51462">
    <property type="entry name" value="NUDIX"/>
    <property type="match status" value="1"/>
</dbReference>
<organism evidence="6">
    <name type="scientific">Streptomyces sp. NBC_01401</name>
    <dbReference type="NCBI Taxonomy" id="2903854"/>
    <lineage>
        <taxon>Bacteria</taxon>
        <taxon>Bacillati</taxon>
        <taxon>Actinomycetota</taxon>
        <taxon>Actinomycetes</taxon>
        <taxon>Kitasatosporales</taxon>
        <taxon>Streptomycetaceae</taxon>
        <taxon>Streptomyces</taxon>
    </lineage>
</organism>
<dbReference type="InterPro" id="IPR020084">
    <property type="entry name" value="NUDIX_hydrolase_CS"/>
</dbReference>
<keyword evidence="3 4" id="KW-0378">Hydrolase</keyword>
<accession>A0AAU3GR19</accession>
<name>A0AAU3GR19_9ACTN</name>
<dbReference type="EMBL" id="CP109535">
    <property type="protein sequence ID" value="WTY94280.1"/>
    <property type="molecule type" value="Genomic_DNA"/>
</dbReference>
<dbReference type="PANTHER" id="PTHR11839:SF18">
    <property type="entry name" value="NUDIX HYDROLASE DOMAIN-CONTAINING PROTEIN"/>
    <property type="match status" value="1"/>
</dbReference>
<reference evidence="6" key="1">
    <citation type="submission" date="2022-10" db="EMBL/GenBank/DDBJ databases">
        <title>The complete genomes of actinobacterial strains from the NBC collection.</title>
        <authorList>
            <person name="Joergensen T.S."/>
            <person name="Alvarez Arevalo M."/>
            <person name="Sterndorff E.B."/>
            <person name="Faurdal D."/>
            <person name="Vuksanovic O."/>
            <person name="Mourched A.-S."/>
            <person name="Charusanti P."/>
            <person name="Shaw S."/>
            <person name="Blin K."/>
            <person name="Weber T."/>
        </authorList>
    </citation>
    <scope>NUCLEOTIDE SEQUENCE</scope>
    <source>
        <strain evidence="6">NBC_01401</strain>
    </source>
</reference>
<dbReference type="PROSITE" id="PS00893">
    <property type="entry name" value="NUDIX_BOX"/>
    <property type="match status" value="1"/>
</dbReference>
<dbReference type="Pfam" id="PF00293">
    <property type="entry name" value="NUDIX"/>
    <property type="match status" value="1"/>
</dbReference>
<dbReference type="PANTHER" id="PTHR11839">
    <property type="entry name" value="UDP/ADP-SUGAR PYROPHOSPHATASE"/>
    <property type="match status" value="1"/>
</dbReference>
<evidence type="ECO:0000256" key="1">
    <source>
        <dbReference type="ARBA" id="ARBA00001946"/>
    </source>
</evidence>